<feature type="non-terminal residue" evidence="2">
    <location>
        <position position="1"/>
    </location>
</feature>
<evidence type="ECO:0000313" key="2">
    <source>
        <dbReference type="EMBL" id="KAK3357256.1"/>
    </source>
</evidence>
<evidence type="ECO:0000313" key="3">
    <source>
        <dbReference type="Proteomes" id="UP001275084"/>
    </source>
</evidence>
<feature type="domain" description="Heterokaryon incompatibility" evidence="1">
    <location>
        <begin position="7"/>
        <end position="71"/>
    </location>
</feature>
<proteinExistence type="predicted"/>
<evidence type="ECO:0000259" key="1">
    <source>
        <dbReference type="Pfam" id="PF06985"/>
    </source>
</evidence>
<comment type="caution">
    <text evidence="2">The sequence shown here is derived from an EMBL/GenBank/DDBJ whole genome shotgun (WGS) entry which is preliminary data.</text>
</comment>
<gene>
    <name evidence="2" type="ORF">B0T25DRAFT_450762</name>
</gene>
<dbReference type="InterPro" id="IPR010730">
    <property type="entry name" value="HET"/>
</dbReference>
<reference evidence="2" key="1">
    <citation type="journal article" date="2023" name="Mol. Phylogenet. Evol.">
        <title>Genome-scale phylogeny and comparative genomics of the fungal order Sordariales.</title>
        <authorList>
            <person name="Hensen N."/>
            <person name="Bonometti L."/>
            <person name="Westerberg I."/>
            <person name="Brannstrom I.O."/>
            <person name="Guillou S."/>
            <person name="Cros-Aarteil S."/>
            <person name="Calhoun S."/>
            <person name="Haridas S."/>
            <person name="Kuo A."/>
            <person name="Mondo S."/>
            <person name="Pangilinan J."/>
            <person name="Riley R."/>
            <person name="LaButti K."/>
            <person name="Andreopoulos B."/>
            <person name="Lipzen A."/>
            <person name="Chen C."/>
            <person name="Yan M."/>
            <person name="Daum C."/>
            <person name="Ng V."/>
            <person name="Clum A."/>
            <person name="Steindorff A."/>
            <person name="Ohm R.A."/>
            <person name="Martin F."/>
            <person name="Silar P."/>
            <person name="Natvig D.O."/>
            <person name="Lalanne C."/>
            <person name="Gautier V."/>
            <person name="Ament-Velasquez S.L."/>
            <person name="Kruys A."/>
            <person name="Hutchinson M.I."/>
            <person name="Powell A.J."/>
            <person name="Barry K."/>
            <person name="Miller A.N."/>
            <person name="Grigoriev I.V."/>
            <person name="Debuchy R."/>
            <person name="Gladieux P."/>
            <person name="Hiltunen Thoren M."/>
            <person name="Johannesson H."/>
        </authorList>
    </citation>
    <scope>NUCLEOTIDE SEQUENCE</scope>
    <source>
        <strain evidence="2">CBS 955.72</strain>
    </source>
</reference>
<dbReference type="Pfam" id="PF06985">
    <property type="entry name" value="HET"/>
    <property type="match status" value="1"/>
</dbReference>
<dbReference type="PANTHER" id="PTHR33112:SF16">
    <property type="entry name" value="HETEROKARYON INCOMPATIBILITY DOMAIN-CONTAINING PROTEIN"/>
    <property type="match status" value="1"/>
</dbReference>
<sequence>LHAGIAVSSLPRTFRDAILTIQSLGQKYIWIDTLCIVQDSLAGWNNEVQMGAIYSNAWCTLAASHAHNSTEG</sequence>
<name>A0AAJ0HME9_9PEZI</name>
<dbReference type="PANTHER" id="PTHR33112">
    <property type="entry name" value="DOMAIN PROTEIN, PUTATIVE-RELATED"/>
    <property type="match status" value="1"/>
</dbReference>
<dbReference type="Proteomes" id="UP001275084">
    <property type="component" value="Unassembled WGS sequence"/>
</dbReference>
<reference evidence="2" key="2">
    <citation type="submission" date="2023-06" db="EMBL/GenBank/DDBJ databases">
        <authorList>
            <consortium name="Lawrence Berkeley National Laboratory"/>
            <person name="Haridas S."/>
            <person name="Hensen N."/>
            <person name="Bonometti L."/>
            <person name="Westerberg I."/>
            <person name="Brannstrom I.O."/>
            <person name="Guillou S."/>
            <person name="Cros-Aarteil S."/>
            <person name="Calhoun S."/>
            <person name="Kuo A."/>
            <person name="Mondo S."/>
            <person name="Pangilinan J."/>
            <person name="Riley R."/>
            <person name="Labutti K."/>
            <person name="Andreopoulos B."/>
            <person name="Lipzen A."/>
            <person name="Chen C."/>
            <person name="Yanf M."/>
            <person name="Daum C."/>
            <person name="Ng V."/>
            <person name="Clum A."/>
            <person name="Steindorff A."/>
            <person name="Ohm R."/>
            <person name="Martin F."/>
            <person name="Silar P."/>
            <person name="Natvig D."/>
            <person name="Lalanne C."/>
            <person name="Gautier V."/>
            <person name="Ament-Velasquez S.L."/>
            <person name="Kruys A."/>
            <person name="Hutchinson M.I."/>
            <person name="Powell A.J."/>
            <person name="Barry K."/>
            <person name="Miller A.N."/>
            <person name="Grigoriev I.V."/>
            <person name="Debuchy R."/>
            <person name="Gladieux P."/>
            <person name="Thoren M.H."/>
            <person name="Johannesson H."/>
        </authorList>
    </citation>
    <scope>NUCLEOTIDE SEQUENCE</scope>
    <source>
        <strain evidence="2">CBS 955.72</strain>
    </source>
</reference>
<protein>
    <recommendedName>
        <fullName evidence="1">Heterokaryon incompatibility domain-containing protein</fullName>
    </recommendedName>
</protein>
<dbReference type="EMBL" id="JAUIQD010000003">
    <property type="protein sequence ID" value="KAK3357256.1"/>
    <property type="molecule type" value="Genomic_DNA"/>
</dbReference>
<keyword evidence="3" id="KW-1185">Reference proteome</keyword>
<dbReference type="AlphaFoldDB" id="A0AAJ0HME9"/>
<accession>A0AAJ0HME9</accession>
<organism evidence="2 3">
    <name type="scientific">Lasiosphaeria hispida</name>
    <dbReference type="NCBI Taxonomy" id="260671"/>
    <lineage>
        <taxon>Eukaryota</taxon>
        <taxon>Fungi</taxon>
        <taxon>Dikarya</taxon>
        <taxon>Ascomycota</taxon>
        <taxon>Pezizomycotina</taxon>
        <taxon>Sordariomycetes</taxon>
        <taxon>Sordariomycetidae</taxon>
        <taxon>Sordariales</taxon>
        <taxon>Lasiosphaeriaceae</taxon>
        <taxon>Lasiosphaeria</taxon>
    </lineage>
</organism>